<comment type="caution">
    <text evidence="1">The sequence shown here is derived from an EMBL/GenBank/DDBJ whole genome shotgun (WGS) entry which is preliminary data.</text>
</comment>
<reference evidence="1 2" key="1">
    <citation type="submission" date="2019-09" db="EMBL/GenBank/DDBJ databases">
        <authorList>
            <person name="Park J.-S."/>
            <person name="Choi H.-J."/>
        </authorList>
    </citation>
    <scope>NUCLEOTIDE SEQUENCE [LARGE SCALE GENOMIC DNA]</scope>
    <source>
        <strain evidence="1 2">176SS1-4</strain>
    </source>
</reference>
<evidence type="ECO:0000313" key="2">
    <source>
        <dbReference type="Proteomes" id="UP000326554"/>
    </source>
</evidence>
<sequence length="242" mass="27331">MTFTFNPAHMADDLDSFSKGAAKFLQKGSKSRIDQLRIDLVSAVASAKKGGGQDFVWRTRRDNPILFSGSQSWKGGTDDFDTMTAEISIDYLCSLQVETGRVWVKGAVVITFRDSGNGGVKVVHFDTEEGGWREVVEGRTVERAAHPPFHSQFHGAMNDIPRLPSLIVHPIDVLNFAVMELHQKHWRKHIDTAKAKTLLRHLPKRQRERLRAILHQWDATVGLTYTHALIAMQRPFPKPLEL</sequence>
<gene>
    <name evidence="1" type="ORF">F3S47_03685</name>
</gene>
<name>A0A5J5GQM2_9RHOB</name>
<proteinExistence type="predicted"/>
<dbReference type="RefSeq" id="WP_150443843.1">
    <property type="nucleotide sequence ID" value="NZ_VYQE01000001.1"/>
</dbReference>
<organism evidence="1 2">
    <name type="scientific">Histidinibacterium aquaticum</name>
    <dbReference type="NCBI Taxonomy" id="2613962"/>
    <lineage>
        <taxon>Bacteria</taxon>
        <taxon>Pseudomonadati</taxon>
        <taxon>Pseudomonadota</taxon>
        <taxon>Alphaproteobacteria</taxon>
        <taxon>Rhodobacterales</taxon>
        <taxon>Paracoccaceae</taxon>
        <taxon>Histidinibacterium</taxon>
    </lineage>
</organism>
<dbReference type="AlphaFoldDB" id="A0A5J5GQM2"/>
<dbReference type="EMBL" id="VYQE01000001">
    <property type="protein sequence ID" value="KAA9010357.1"/>
    <property type="molecule type" value="Genomic_DNA"/>
</dbReference>
<protein>
    <submittedName>
        <fullName evidence="1">Uncharacterized protein</fullName>
    </submittedName>
</protein>
<accession>A0A5J5GQM2</accession>
<evidence type="ECO:0000313" key="1">
    <source>
        <dbReference type="EMBL" id="KAA9010357.1"/>
    </source>
</evidence>
<keyword evidence="2" id="KW-1185">Reference proteome</keyword>
<dbReference type="Proteomes" id="UP000326554">
    <property type="component" value="Unassembled WGS sequence"/>
</dbReference>